<protein>
    <submittedName>
        <fullName evidence="1">Uncharacterized protein</fullName>
    </submittedName>
</protein>
<name>A0ACB8Q6D3_9AGAM</name>
<organism evidence="1 2">
    <name type="scientific">Vararia minispora EC-137</name>
    <dbReference type="NCBI Taxonomy" id="1314806"/>
    <lineage>
        <taxon>Eukaryota</taxon>
        <taxon>Fungi</taxon>
        <taxon>Dikarya</taxon>
        <taxon>Basidiomycota</taxon>
        <taxon>Agaricomycotina</taxon>
        <taxon>Agaricomycetes</taxon>
        <taxon>Russulales</taxon>
        <taxon>Lachnocladiaceae</taxon>
        <taxon>Vararia</taxon>
    </lineage>
</organism>
<comment type="caution">
    <text evidence="1">The sequence shown here is derived from an EMBL/GenBank/DDBJ whole genome shotgun (WGS) entry which is preliminary data.</text>
</comment>
<evidence type="ECO:0000313" key="2">
    <source>
        <dbReference type="Proteomes" id="UP000814128"/>
    </source>
</evidence>
<dbReference type="EMBL" id="MU273957">
    <property type="protein sequence ID" value="KAI0027227.1"/>
    <property type="molecule type" value="Genomic_DNA"/>
</dbReference>
<reference evidence="1" key="1">
    <citation type="submission" date="2021-02" db="EMBL/GenBank/DDBJ databases">
        <authorList>
            <consortium name="DOE Joint Genome Institute"/>
            <person name="Ahrendt S."/>
            <person name="Looney B.P."/>
            <person name="Miyauchi S."/>
            <person name="Morin E."/>
            <person name="Drula E."/>
            <person name="Courty P.E."/>
            <person name="Chicoki N."/>
            <person name="Fauchery L."/>
            <person name="Kohler A."/>
            <person name="Kuo A."/>
            <person name="Labutti K."/>
            <person name="Pangilinan J."/>
            <person name="Lipzen A."/>
            <person name="Riley R."/>
            <person name="Andreopoulos W."/>
            <person name="He G."/>
            <person name="Johnson J."/>
            <person name="Barry K.W."/>
            <person name="Grigoriev I.V."/>
            <person name="Nagy L."/>
            <person name="Hibbett D."/>
            <person name="Henrissat B."/>
            <person name="Matheny P.B."/>
            <person name="Labbe J."/>
            <person name="Martin F."/>
        </authorList>
    </citation>
    <scope>NUCLEOTIDE SEQUENCE</scope>
    <source>
        <strain evidence="1">EC-137</strain>
    </source>
</reference>
<dbReference type="Proteomes" id="UP000814128">
    <property type="component" value="Unassembled WGS sequence"/>
</dbReference>
<gene>
    <name evidence="1" type="ORF">K488DRAFT_91112</name>
</gene>
<keyword evidence="2" id="KW-1185">Reference proteome</keyword>
<reference evidence="1" key="2">
    <citation type="journal article" date="2022" name="New Phytol.">
        <title>Evolutionary transition to the ectomycorrhizal habit in the genomes of a hyperdiverse lineage of mushroom-forming fungi.</title>
        <authorList>
            <person name="Looney B."/>
            <person name="Miyauchi S."/>
            <person name="Morin E."/>
            <person name="Drula E."/>
            <person name="Courty P.E."/>
            <person name="Kohler A."/>
            <person name="Kuo A."/>
            <person name="LaButti K."/>
            <person name="Pangilinan J."/>
            <person name="Lipzen A."/>
            <person name="Riley R."/>
            <person name="Andreopoulos W."/>
            <person name="He G."/>
            <person name="Johnson J."/>
            <person name="Nolan M."/>
            <person name="Tritt A."/>
            <person name="Barry K.W."/>
            <person name="Grigoriev I.V."/>
            <person name="Nagy L.G."/>
            <person name="Hibbett D."/>
            <person name="Henrissat B."/>
            <person name="Matheny P.B."/>
            <person name="Labbe J."/>
            <person name="Martin F.M."/>
        </authorList>
    </citation>
    <scope>NUCLEOTIDE SEQUENCE</scope>
    <source>
        <strain evidence="1">EC-137</strain>
    </source>
</reference>
<evidence type="ECO:0000313" key="1">
    <source>
        <dbReference type="EMBL" id="KAI0027227.1"/>
    </source>
</evidence>
<accession>A0ACB8Q6D3</accession>
<sequence length="236" mass="26285">MAGLSTGWTVLVIGQWFSEADTAIYAHIVVLSCDTGEIKECLLHFLAAVHSIIVSLRNASANPIEGLMGGVLHRKYKLAYFQQQGWESEWIETARELAQEHYNRFYRPPPPDLQAPRKGTSDVNMGDVASLFAVNMVIPDEVNEFEAYLAAPLMPIKDPLKHWHAMLPSPLARMALDALTAPASSADVERAFSTGLEEAARAEWQVNPRWNPAHLTKAKRPKKKAIETQAEVEEVE</sequence>
<proteinExistence type="predicted"/>